<dbReference type="InterPro" id="IPR027417">
    <property type="entry name" value="P-loop_NTPase"/>
</dbReference>
<gene>
    <name evidence="1" type="ORF">BT96DRAFT_839506</name>
</gene>
<keyword evidence="2" id="KW-1185">Reference proteome</keyword>
<evidence type="ECO:0000313" key="2">
    <source>
        <dbReference type="Proteomes" id="UP000799118"/>
    </source>
</evidence>
<organism evidence="1 2">
    <name type="scientific">Gymnopus androsaceus JB14</name>
    <dbReference type="NCBI Taxonomy" id="1447944"/>
    <lineage>
        <taxon>Eukaryota</taxon>
        <taxon>Fungi</taxon>
        <taxon>Dikarya</taxon>
        <taxon>Basidiomycota</taxon>
        <taxon>Agaricomycotina</taxon>
        <taxon>Agaricomycetes</taxon>
        <taxon>Agaricomycetidae</taxon>
        <taxon>Agaricales</taxon>
        <taxon>Marasmiineae</taxon>
        <taxon>Omphalotaceae</taxon>
        <taxon>Gymnopus</taxon>
    </lineage>
</organism>
<dbReference type="Proteomes" id="UP000799118">
    <property type="component" value="Unassembled WGS sequence"/>
</dbReference>
<dbReference type="EMBL" id="ML769896">
    <property type="protein sequence ID" value="KAE9386268.1"/>
    <property type="molecule type" value="Genomic_DNA"/>
</dbReference>
<name>A0A6A4GL39_9AGAR</name>
<proteinExistence type="predicted"/>
<evidence type="ECO:0000313" key="1">
    <source>
        <dbReference type="EMBL" id="KAE9386268.1"/>
    </source>
</evidence>
<dbReference type="Gene3D" id="3.40.50.300">
    <property type="entry name" value="P-loop containing nucleotide triphosphate hydrolases"/>
    <property type="match status" value="1"/>
</dbReference>
<dbReference type="OrthoDB" id="391988at2759"/>
<sequence length="97" mass="11029">YSFLPNQSISIDPQSGAGKSALINRVFGISDQANISHRSHGVHDIEKELTWKSNKHVVIHDSEGFEHGDDGKRKIVEQFVENRLQMVKLAERLHAIW</sequence>
<accession>A0A6A4GL39</accession>
<dbReference type="AlphaFoldDB" id="A0A6A4GL39"/>
<protein>
    <submittedName>
        <fullName evidence="1">Uncharacterized protein</fullName>
    </submittedName>
</protein>
<feature type="non-terminal residue" evidence="1">
    <location>
        <position position="1"/>
    </location>
</feature>
<dbReference type="SUPFAM" id="SSF52540">
    <property type="entry name" value="P-loop containing nucleoside triphosphate hydrolases"/>
    <property type="match status" value="1"/>
</dbReference>
<reference evidence="1" key="1">
    <citation type="journal article" date="2019" name="Environ. Microbiol.">
        <title>Fungal ecological strategies reflected in gene transcription - a case study of two litter decomposers.</title>
        <authorList>
            <person name="Barbi F."/>
            <person name="Kohler A."/>
            <person name="Barry K."/>
            <person name="Baskaran P."/>
            <person name="Daum C."/>
            <person name="Fauchery L."/>
            <person name="Ihrmark K."/>
            <person name="Kuo A."/>
            <person name="LaButti K."/>
            <person name="Lipzen A."/>
            <person name="Morin E."/>
            <person name="Grigoriev I.V."/>
            <person name="Henrissat B."/>
            <person name="Lindahl B."/>
            <person name="Martin F."/>
        </authorList>
    </citation>
    <scope>NUCLEOTIDE SEQUENCE</scope>
    <source>
        <strain evidence="1">JB14</strain>
    </source>
</reference>